<evidence type="ECO:0000256" key="6">
    <source>
        <dbReference type="ARBA" id="ARBA00022801"/>
    </source>
</evidence>
<evidence type="ECO:0000256" key="9">
    <source>
        <dbReference type="ARBA" id="ARBA00023242"/>
    </source>
</evidence>
<organism evidence="12 13">
    <name type="scientific">Huiozyma naganishii (strain ATCC MYA-139 / BCRC 22969 / CBS 8797 / KCTC 17520 / NBRC 10181 / NCYC 3082 / Yp74L-3)</name>
    <name type="common">Yeast</name>
    <name type="synonym">Kazachstania naganishii</name>
    <dbReference type="NCBI Taxonomy" id="1071383"/>
    <lineage>
        <taxon>Eukaryota</taxon>
        <taxon>Fungi</taxon>
        <taxon>Dikarya</taxon>
        <taxon>Ascomycota</taxon>
        <taxon>Saccharomycotina</taxon>
        <taxon>Saccharomycetes</taxon>
        <taxon>Saccharomycetales</taxon>
        <taxon>Saccharomycetaceae</taxon>
        <taxon>Huiozyma</taxon>
    </lineage>
</organism>
<dbReference type="GO" id="GO:0000710">
    <property type="term" value="P:meiotic mismatch repair"/>
    <property type="evidence" value="ECO:0007669"/>
    <property type="project" value="EnsemblFungi"/>
</dbReference>
<sequence length="1087" mass="123156">MPGGGLFVAEDDSDDELLREEFSQQEIGPLGDPQAPPPLSEGPEALGDDVHVDMGDTRSDDDVPLYPLIPIDTDNEKMAAEGGGAPAAVAGGQIRPVSIQLALSLPFQYEMIQNCLSTDDPLMIMGKGLGMSAILSNLLHILGTPTKVGSQLKRSLVIVLNASDNDTQQIAEGLQELSWLDELEEGVGGQDEEDSSVYSRQFTQVTSESLSVERDGSCTCPVGVLSVTSRILIVDLLSGILHPNKVTGMVVLNVETLKDFSNESFILEIYRSQNRWGFIKGFSESPESFVMEFSPLLRRMRDLRFQKVLLWPRFRVEISSCLNNPTTSSNVFEVKVSLTNSMSQIQFGLMECLKKCLAELNRKNPQLALEWWDIDNVLNVNLLRSIDSVMLPNWHRISYDSKQLVKDIRFLKHLLKQIVSADAVDFYEEIQLSLEANKPSISRKYSESPWLLAEESQLVISHARKRIFYKDEYQLEEQPKWDQLLHIIDDIAHEKLGKQITGPTLIACSSTETVRQLTRVLSFAHKKDGFRKLMLKKLQYYKDMRQEKSRTVNEVRKAESEVNKQELSVSSAFSKEEVTSKRRRTRGASFVAAVERLRNAGAGEDIEGAIDSYDLGKELELTEQGAEEDEFDELIPYSPESFVVKPENDLESDQLLPYEEVFQDAQKSGLTSELWEERKSCFSYIPRGDQIIVEKFSNLNDELSLQEQMPSYIIIFEPDLSFIRRVELYRASCSDNPCKVYFMYYGESVEEQNHLTAIKREKDAFSKLIRENANIAHHYETMEDISHFKNLAERKIKLSKINRGNARNAGGQRGFQNYTQDVVVVDTREFNASLPGLLFRYGVRVVPCMLSVGDYIITPEICLERKSISDLIGSLQNNRLVSQCKKMQAFYKYPTLLIEFDGSQSFSLEPFGEGRSYRNQNASTTHPISSKLSQEEIQSKLAKVVMKFPRLRIIWSSSPLQSVNIILELKLGREQPNPTTAIEYGTNLRKNAKKDKVTLQTAEEVYFTELLKVPGVSNIDYFNLKKKVKTFARLKKLSMKELTDITGDQLLAEKVLNFVQQVISNAQQSEQESADDNVQSDDDILNL</sequence>
<dbReference type="GO" id="GO:0006277">
    <property type="term" value="P:DNA amplification"/>
    <property type="evidence" value="ECO:0007669"/>
    <property type="project" value="EnsemblFungi"/>
</dbReference>
<dbReference type="EMBL" id="HE978314">
    <property type="protein sequence ID" value="CCK67927.1"/>
    <property type="molecule type" value="Genomic_DNA"/>
</dbReference>
<dbReference type="GO" id="GO:0000110">
    <property type="term" value="C:nucleotide-excision repair factor 1 complex"/>
    <property type="evidence" value="ECO:0007669"/>
    <property type="project" value="EnsemblFungi"/>
</dbReference>
<proteinExistence type="inferred from homology"/>
<dbReference type="GO" id="GO:0006312">
    <property type="term" value="P:mitotic recombination"/>
    <property type="evidence" value="ECO:0007669"/>
    <property type="project" value="EnsemblFungi"/>
</dbReference>
<dbReference type="KEGG" id="kng:KNAG_0A02380"/>
<dbReference type="GO" id="GO:0000736">
    <property type="term" value="P:double-strand break repair via single-strand annealing, removal of nonhomologous ends"/>
    <property type="evidence" value="ECO:0007669"/>
    <property type="project" value="EnsemblFungi"/>
</dbReference>
<dbReference type="SMART" id="SM00891">
    <property type="entry name" value="ERCC4"/>
    <property type="match status" value="1"/>
</dbReference>
<dbReference type="HOGENOM" id="CLU_002265_2_0_1"/>
<feature type="compositionally biased region" description="Basic and acidic residues" evidence="10">
    <location>
        <begin position="48"/>
        <end position="61"/>
    </location>
</feature>
<evidence type="ECO:0000256" key="3">
    <source>
        <dbReference type="ARBA" id="ARBA00022722"/>
    </source>
</evidence>
<dbReference type="PANTHER" id="PTHR10150">
    <property type="entry name" value="DNA REPAIR ENDONUCLEASE XPF"/>
    <property type="match status" value="1"/>
</dbReference>
<dbReference type="GO" id="GO:1901255">
    <property type="term" value="P:nucleotide-excision repair involved in interstrand cross-link repair"/>
    <property type="evidence" value="ECO:0007669"/>
    <property type="project" value="TreeGrafter"/>
</dbReference>
<feature type="region of interest" description="Disordered" evidence="10">
    <location>
        <begin position="1067"/>
        <end position="1087"/>
    </location>
</feature>
<dbReference type="PANTHER" id="PTHR10150:SF0">
    <property type="entry name" value="DNA REPAIR ENDONUCLEASE XPF"/>
    <property type="match status" value="1"/>
</dbReference>
<evidence type="ECO:0000256" key="4">
    <source>
        <dbReference type="ARBA" id="ARBA00022759"/>
    </source>
</evidence>
<dbReference type="GO" id="GO:0003684">
    <property type="term" value="F:damaged DNA binding"/>
    <property type="evidence" value="ECO:0007669"/>
    <property type="project" value="TreeGrafter"/>
</dbReference>
<dbReference type="FunFam" id="3.40.50.10130:FF:000009">
    <property type="entry name" value="UV endonuclease"/>
    <property type="match status" value="1"/>
</dbReference>
<gene>
    <name evidence="12" type="primary">KNAG0A02380</name>
    <name evidence="12" type="ordered locus">KNAG_0A02380</name>
</gene>
<reference evidence="13" key="2">
    <citation type="submission" date="2012-08" db="EMBL/GenBank/DDBJ databases">
        <title>Genome sequence of Kazachstania naganishii.</title>
        <authorList>
            <person name="Gordon J.L."/>
            <person name="Armisen D."/>
            <person name="Proux-Wera E."/>
            <person name="OhEigeartaigh S.S."/>
            <person name="Byrne K.P."/>
            <person name="Wolfe K.H."/>
        </authorList>
    </citation>
    <scope>NUCLEOTIDE SEQUENCE [LARGE SCALE GENOMIC DNA]</scope>
    <source>
        <strain evidence="13">ATCC MYA-139 / BCRC 22969 / CBS 8797 / CCRC 22969 / KCTC 17520 / NBRC 10181 / NCYC 3082</strain>
    </source>
</reference>
<feature type="domain" description="ERCC4" evidence="11">
    <location>
        <begin position="822"/>
        <end position="902"/>
    </location>
</feature>
<feature type="region of interest" description="Disordered" evidence="10">
    <location>
        <begin position="23"/>
        <end position="64"/>
    </location>
</feature>
<dbReference type="InterPro" id="IPR011335">
    <property type="entry name" value="Restrct_endonuc-II-like"/>
</dbReference>
<evidence type="ECO:0000256" key="10">
    <source>
        <dbReference type="SAM" id="MobiDB-lite"/>
    </source>
</evidence>
<evidence type="ECO:0000259" key="11">
    <source>
        <dbReference type="SMART" id="SM00891"/>
    </source>
</evidence>
<feature type="compositionally biased region" description="Acidic residues" evidence="10">
    <location>
        <begin position="1072"/>
        <end position="1087"/>
    </location>
</feature>
<evidence type="ECO:0000256" key="8">
    <source>
        <dbReference type="ARBA" id="ARBA00023204"/>
    </source>
</evidence>
<dbReference type="STRING" id="1071383.J7RT87"/>
<protein>
    <recommendedName>
        <fullName evidence="11">ERCC4 domain-containing protein</fullName>
    </recommendedName>
</protein>
<dbReference type="RefSeq" id="XP_022462173.1">
    <property type="nucleotide sequence ID" value="XM_022606630.1"/>
</dbReference>
<comment type="subcellular location">
    <subcellularLocation>
        <location evidence="1">Nucleus</location>
    </subcellularLocation>
</comment>
<dbReference type="Proteomes" id="UP000006310">
    <property type="component" value="Chromosome 1"/>
</dbReference>
<keyword evidence="5" id="KW-0227">DNA damage</keyword>
<dbReference type="GeneID" id="34523562"/>
<dbReference type="InterPro" id="IPR006166">
    <property type="entry name" value="ERCC4_domain"/>
</dbReference>
<evidence type="ECO:0000313" key="13">
    <source>
        <dbReference type="Proteomes" id="UP000006310"/>
    </source>
</evidence>
<keyword evidence="13" id="KW-1185">Reference proteome</keyword>
<dbReference type="GO" id="GO:0003697">
    <property type="term" value="F:single-stranded DNA binding"/>
    <property type="evidence" value="ECO:0007669"/>
    <property type="project" value="EnsemblFungi"/>
</dbReference>
<evidence type="ECO:0000256" key="5">
    <source>
        <dbReference type="ARBA" id="ARBA00022763"/>
    </source>
</evidence>
<evidence type="ECO:0000256" key="2">
    <source>
        <dbReference type="ARBA" id="ARBA00010015"/>
    </source>
</evidence>
<keyword evidence="8" id="KW-0234">DNA repair</keyword>
<keyword evidence="7" id="KW-0238">DNA-binding</keyword>
<dbReference type="Pfam" id="PF02732">
    <property type="entry name" value="ERCC4"/>
    <property type="match status" value="1"/>
</dbReference>
<dbReference type="GO" id="GO:0000712">
    <property type="term" value="P:resolution of meiotic recombination intermediates"/>
    <property type="evidence" value="ECO:0007669"/>
    <property type="project" value="TreeGrafter"/>
</dbReference>
<keyword evidence="6" id="KW-0378">Hydrolase</keyword>
<dbReference type="OrthoDB" id="361020at2759"/>
<dbReference type="AlphaFoldDB" id="J7RT87"/>
<dbReference type="CDD" id="cd20078">
    <property type="entry name" value="XPF_nuclease_XPF_euk"/>
    <property type="match status" value="1"/>
</dbReference>
<dbReference type="GO" id="GO:0000715">
    <property type="term" value="P:nucleotide-excision repair, DNA damage recognition"/>
    <property type="evidence" value="ECO:0007669"/>
    <property type="project" value="EnsemblFungi"/>
</dbReference>
<dbReference type="Gene3D" id="1.10.150.20">
    <property type="entry name" value="5' to 3' exonuclease, C-terminal subdomain"/>
    <property type="match status" value="1"/>
</dbReference>
<dbReference type="Gene3D" id="3.40.50.10130">
    <property type="match status" value="1"/>
</dbReference>
<dbReference type="GO" id="GO:1905348">
    <property type="term" value="C:endonuclease complex"/>
    <property type="evidence" value="ECO:0007669"/>
    <property type="project" value="EnsemblFungi"/>
</dbReference>
<keyword evidence="3" id="KW-0540">Nuclease</keyword>
<evidence type="ECO:0000256" key="1">
    <source>
        <dbReference type="ARBA" id="ARBA00004123"/>
    </source>
</evidence>
<dbReference type="InterPro" id="IPR047520">
    <property type="entry name" value="XPF_nuclease"/>
</dbReference>
<keyword evidence="4" id="KW-0255">Endonuclease</keyword>
<evidence type="ECO:0000313" key="12">
    <source>
        <dbReference type="EMBL" id="CCK67927.1"/>
    </source>
</evidence>
<comment type="similarity">
    <text evidence="2">Belongs to the XPF family.</text>
</comment>
<name>J7RT87_HUIN7</name>
<keyword evidence="9" id="KW-0539">Nucleus</keyword>
<dbReference type="GO" id="GO:0000014">
    <property type="term" value="F:single-stranded DNA endodeoxyribonuclease activity"/>
    <property type="evidence" value="ECO:0007669"/>
    <property type="project" value="EnsemblFungi"/>
</dbReference>
<dbReference type="OMA" id="THILDIM"/>
<dbReference type="eggNOG" id="KOG0442">
    <property type="taxonomic scope" value="Eukaryota"/>
</dbReference>
<dbReference type="SUPFAM" id="SSF47781">
    <property type="entry name" value="RuvA domain 2-like"/>
    <property type="match status" value="1"/>
</dbReference>
<dbReference type="InterPro" id="IPR010994">
    <property type="entry name" value="RuvA_2-like"/>
</dbReference>
<reference evidence="12 13" key="1">
    <citation type="journal article" date="2011" name="Proc. Natl. Acad. Sci. U.S.A.">
        <title>Evolutionary erosion of yeast sex chromosomes by mating-type switching accidents.</title>
        <authorList>
            <person name="Gordon J.L."/>
            <person name="Armisen D."/>
            <person name="Proux-Wera E."/>
            <person name="Oheigeartaigh S.S."/>
            <person name="Byrne K.P."/>
            <person name="Wolfe K.H."/>
        </authorList>
    </citation>
    <scope>NUCLEOTIDE SEQUENCE [LARGE SCALE GENOMIC DNA]</scope>
    <source>
        <strain evidence="13">ATCC MYA-139 / BCRC 22969 / CBS 8797 / CCRC 22969 / KCTC 17520 / NBRC 10181 / NCYC 3082</strain>
    </source>
</reference>
<accession>J7RT87</accession>
<dbReference type="NCBIfam" id="TIGR00596">
    <property type="entry name" value="rad1"/>
    <property type="match status" value="1"/>
</dbReference>
<evidence type="ECO:0000256" key="7">
    <source>
        <dbReference type="ARBA" id="ARBA00023125"/>
    </source>
</evidence>
<dbReference type="SUPFAM" id="SSF52980">
    <property type="entry name" value="Restriction endonuclease-like"/>
    <property type="match status" value="1"/>
</dbReference>
<dbReference type="InterPro" id="IPR006167">
    <property type="entry name" value="XPF"/>
</dbReference>
<dbReference type="GO" id="GO:0000724">
    <property type="term" value="P:double-strand break repair via homologous recombination"/>
    <property type="evidence" value="ECO:0007669"/>
    <property type="project" value="TreeGrafter"/>
</dbReference>